<feature type="compositionally biased region" description="Polar residues" evidence="1">
    <location>
        <begin position="211"/>
        <end position="227"/>
    </location>
</feature>
<organism evidence="3 5">
    <name type="scientific">Haloterrigena gelatinilytica</name>
    <dbReference type="NCBI Taxonomy" id="2741724"/>
    <lineage>
        <taxon>Archaea</taxon>
        <taxon>Methanobacteriati</taxon>
        <taxon>Methanobacteriota</taxon>
        <taxon>Stenosarchaea group</taxon>
        <taxon>Halobacteria</taxon>
        <taxon>Halobacteriales</taxon>
        <taxon>Natrialbaceae</taxon>
        <taxon>Haloterrigena</taxon>
    </lineage>
</organism>
<dbReference type="OrthoDB" id="178051at2157"/>
<dbReference type="EMBL" id="JABUQZ010000001">
    <property type="protein sequence ID" value="NUC72856.1"/>
    <property type="molecule type" value="Genomic_DNA"/>
</dbReference>
<dbReference type="AlphaFoldDB" id="A0A8J8KFC1"/>
<dbReference type="Proteomes" id="UP001016761">
    <property type="component" value="Unassembled WGS sequence"/>
</dbReference>
<keyword evidence="2" id="KW-0472">Membrane</keyword>
<comment type="caution">
    <text evidence="3">The sequence shown here is derived from an EMBL/GenBank/DDBJ whole genome shotgun (WGS) entry which is preliminary data.</text>
</comment>
<dbReference type="GO" id="GO:0004180">
    <property type="term" value="F:carboxypeptidase activity"/>
    <property type="evidence" value="ECO:0007669"/>
    <property type="project" value="UniProtKB-KW"/>
</dbReference>
<protein>
    <submittedName>
        <fullName evidence="3">Carboxypeptidase regulatory-like domain-containing protein</fullName>
    </submittedName>
</protein>
<keyword evidence="2" id="KW-1133">Transmembrane helix</keyword>
<accession>A0A8J8KFC1</accession>
<dbReference type="Proteomes" id="UP000728647">
    <property type="component" value="Unassembled WGS sequence"/>
</dbReference>
<keyword evidence="3" id="KW-0378">Hydrolase</keyword>
<evidence type="ECO:0000313" key="4">
    <source>
        <dbReference type="EMBL" id="NUC72856.1"/>
    </source>
</evidence>
<proteinExistence type="predicted"/>
<feature type="compositionally biased region" description="Acidic residues" evidence="1">
    <location>
        <begin position="186"/>
        <end position="197"/>
    </location>
</feature>
<evidence type="ECO:0000313" key="5">
    <source>
        <dbReference type="Proteomes" id="UP000728647"/>
    </source>
</evidence>
<feature type="compositionally biased region" description="Acidic residues" evidence="1">
    <location>
        <begin position="106"/>
        <end position="135"/>
    </location>
</feature>
<gene>
    <name evidence="3" type="ORF">HT576_10295</name>
    <name evidence="4" type="ORF">HTZ84_11130</name>
</gene>
<feature type="region of interest" description="Disordered" evidence="1">
    <location>
        <begin position="50"/>
        <end position="265"/>
    </location>
</feature>
<evidence type="ECO:0000256" key="1">
    <source>
        <dbReference type="SAM" id="MobiDB-lite"/>
    </source>
</evidence>
<feature type="transmembrane region" description="Helical" evidence="2">
    <location>
        <begin position="21"/>
        <end position="40"/>
    </location>
</feature>
<feature type="compositionally biased region" description="Low complexity" evidence="1">
    <location>
        <begin position="242"/>
        <end position="259"/>
    </location>
</feature>
<keyword evidence="6" id="KW-1185">Reference proteome</keyword>
<dbReference type="Gene3D" id="2.60.40.1120">
    <property type="entry name" value="Carboxypeptidase-like, regulatory domain"/>
    <property type="match status" value="2"/>
</dbReference>
<keyword evidence="3" id="KW-0121">Carboxypeptidase</keyword>
<evidence type="ECO:0000256" key="2">
    <source>
        <dbReference type="SAM" id="Phobius"/>
    </source>
</evidence>
<dbReference type="SUPFAM" id="SSF49452">
    <property type="entry name" value="Starch-binding domain-like"/>
    <property type="match status" value="2"/>
</dbReference>
<dbReference type="RefSeq" id="WP_174680744.1">
    <property type="nucleotide sequence ID" value="NZ_JABUQZ010000001.1"/>
</dbReference>
<evidence type="ECO:0000313" key="3">
    <source>
        <dbReference type="EMBL" id="NUB91406.1"/>
    </source>
</evidence>
<name>A0A8J8KFC1_9EURY</name>
<dbReference type="InterPro" id="IPR013784">
    <property type="entry name" value="Carb-bd-like_fold"/>
</dbReference>
<evidence type="ECO:0000313" key="6">
    <source>
        <dbReference type="Proteomes" id="UP001016761"/>
    </source>
</evidence>
<sequence>MRGNTPNRRTEDQTTQKTVQILLTVCGIVLLALGLVLAASGTSINSAIGSVSDELGGSGGSDDTGSTASDDSNASAGGNETVAGDSNNTDEPGGSDSGDSTGNDGGDGDNADNADDADDADDGATDSDDGSDANDDGSGSETGGGDETHTLTTTVVDADGAPVDGATVTVAPESDSSETQTVDATGEAEFDLEDGEYEVTANADGYEAATGSVTIDGNDKTATLTLESTDDGSNDSNGGGQNNDNNNDSDGGNAGDSNGMQTLTVVAQDDEGDAVNDATVTVEEDGFFSSETVGEQDVNDDGEAEFDLEDGEYEVTANANGYEAATDSVTINGNDKTITLTLEED</sequence>
<dbReference type="EMBL" id="JABURA010000001">
    <property type="protein sequence ID" value="NUB91406.1"/>
    <property type="molecule type" value="Genomic_DNA"/>
</dbReference>
<dbReference type="GO" id="GO:0030246">
    <property type="term" value="F:carbohydrate binding"/>
    <property type="evidence" value="ECO:0007669"/>
    <property type="project" value="InterPro"/>
</dbReference>
<reference evidence="3 6" key="1">
    <citation type="submission" date="2020-06" db="EMBL/GenBank/DDBJ databases">
        <title>Haloterrigena sp. nov., an extremely halophilic archaeon isolated from a saline sediment.</title>
        <authorList>
            <person name="Liu B.-B."/>
        </authorList>
    </citation>
    <scope>NUCLEOTIDE SEQUENCE</scope>
    <source>
        <strain evidence="3">SYSU A121-1</strain>
        <strain evidence="4 6">SYSU A558-1</strain>
    </source>
</reference>
<keyword evidence="3" id="KW-0645">Protease</keyword>
<keyword evidence="2" id="KW-0812">Transmembrane</keyword>
<dbReference type="Pfam" id="PF13620">
    <property type="entry name" value="CarboxypepD_reg"/>
    <property type="match status" value="1"/>
</dbReference>
<feature type="compositionally biased region" description="Low complexity" evidence="1">
    <location>
        <begin position="63"/>
        <end position="78"/>
    </location>
</feature>